<name>A0A7I4F1A9_PHYPA</name>
<evidence type="ECO:0000313" key="5">
    <source>
        <dbReference type="Proteomes" id="UP000006727"/>
    </source>
</evidence>
<evidence type="ECO:0000256" key="1">
    <source>
        <dbReference type="ARBA" id="ARBA00023054"/>
    </source>
</evidence>
<feature type="region of interest" description="Disordered" evidence="2">
    <location>
        <begin position="1"/>
        <end position="29"/>
    </location>
</feature>
<reference evidence="4 5" key="1">
    <citation type="journal article" date="2008" name="Science">
        <title>The Physcomitrella genome reveals evolutionary insights into the conquest of land by plants.</title>
        <authorList>
            <person name="Rensing S."/>
            <person name="Lang D."/>
            <person name="Zimmer A."/>
            <person name="Terry A."/>
            <person name="Salamov A."/>
            <person name="Shapiro H."/>
            <person name="Nishiyama T."/>
            <person name="Perroud P.-F."/>
            <person name="Lindquist E."/>
            <person name="Kamisugi Y."/>
            <person name="Tanahashi T."/>
            <person name="Sakakibara K."/>
            <person name="Fujita T."/>
            <person name="Oishi K."/>
            <person name="Shin-I T."/>
            <person name="Kuroki Y."/>
            <person name="Toyoda A."/>
            <person name="Suzuki Y."/>
            <person name="Hashimoto A."/>
            <person name="Yamaguchi K."/>
            <person name="Sugano A."/>
            <person name="Kohara Y."/>
            <person name="Fujiyama A."/>
            <person name="Anterola A."/>
            <person name="Aoki S."/>
            <person name="Ashton N."/>
            <person name="Barbazuk W.B."/>
            <person name="Barker E."/>
            <person name="Bennetzen J."/>
            <person name="Bezanilla M."/>
            <person name="Blankenship R."/>
            <person name="Cho S.H."/>
            <person name="Dutcher S."/>
            <person name="Estelle M."/>
            <person name="Fawcett J.A."/>
            <person name="Gundlach H."/>
            <person name="Hanada K."/>
            <person name="Heyl A."/>
            <person name="Hicks K.A."/>
            <person name="Hugh J."/>
            <person name="Lohr M."/>
            <person name="Mayer K."/>
            <person name="Melkozernov A."/>
            <person name="Murata T."/>
            <person name="Nelson D."/>
            <person name="Pils B."/>
            <person name="Prigge M."/>
            <person name="Reiss B."/>
            <person name="Renner T."/>
            <person name="Rombauts S."/>
            <person name="Rushton P."/>
            <person name="Sanderfoot A."/>
            <person name="Schween G."/>
            <person name="Shiu S.-H."/>
            <person name="Stueber K."/>
            <person name="Theodoulou F.L."/>
            <person name="Tu H."/>
            <person name="Van de Peer Y."/>
            <person name="Verrier P.J."/>
            <person name="Waters E."/>
            <person name="Wood A."/>
            <person name="Yang L."/>
            <person name="Cove D."/>
            <person name="Cuming A."/>
            <person name="Hasebe M."/>
            <person name="Lucas S."/>
            <person name="Mishler D.B."/>
            <person name="Reski R."/>
            <person name="Grigoriev I."/>
            <person name="Quatrano R.S."/>
            <person name="Boore J.L."/>
        </authorList>
    </citation>
    <scope>NUCLEOTIDE SEQUENCE [LARGE SCALE GENOMIC DNA]</scope>
    <source>
        <strain evidence="4 5">cv. Gransden 2004</strain>
    </source>
</reference>
<keyword evidence="5" id="KW-1185">Reference proteome</keyword>
<dbReference type="InterPro" id="IPR011992">
    <property type="entry name" value="EF-hand-dom_pair"/>
</dbReference>
<feature type="region of interest" description="Disordered" evidence="2">
    <location>
        <begin position="173"/>
        <end position="203"/>
    </location>
</feature>
<dbReference type="InterPro" id="IPR002048">
    <property type="entry name" value="EF_hand_dom"/>
</dbReference>
<accession>A0A7I4F1A9</accession>
<dbReference type="InterPro" id="IPR025224">
    <property type="entry name" value="CCAR1/CCAR2"/>
</dbReference>
<feature type="compositionally biased region" description="Low complexity" evidence="2">
    <location>
        <begin position="9"/>
        <end position="29"/>
    </location>
</feature>
<dbReference type="EMBL" id="ABEU02000012">
    <property type="status" value="NOT_ANNOTATED_CDS"/>
    <property type="molecule type" value="Genomic_DNA"/>
</dbReference>
<dbReference type="EnsemblPlants" id="Pp3c12_12730V3.5">
    <property type="protein sequence ID" value="Pp3c12_12730V3.5"/>
    <property type="gene ID" value="Pp3c12_12730"/>
</dbReference>
<dbReference type="Gene3D" id="1.10.238.10">
    <property type="entry name" value="EF-hand"/>
    <property type="match status" value="1"/>
</dbReference>
<sequence>MDQWGMARAAAQPTQQQQQQQVQHQQAAHVPQQGVASQYSYSASSYSGQQVVATASAASAAYGQSQTYAQQGYTQQAYQQPTATSAQVGYANTATYGAPAATALQSAQQQQVAWSQQAAAQGAQQADAQQGVYGRTSAGVTSVPSSGGSANAANQYGGQYGAVYAGQQGASQQVLGTSGRSTEDYQPQSVGNRGSTAYGAPQDSRATIGSGASYVVGSAPSVNASGVYGVTDNSKYAEVSKYGEAPKYSDIAKYGDNAKYVGSTSTAGYAGKASEYGGATSPTGYNQKTTSDQFAASYNMKAADYGMAERGHFGQAQNAYGQAGTRVDAVRGYQDAHAVTASSIQQRQSQLLLQQQALQAQQLQATMANRGDATSPLEGATRAQGDYLGRGTAVRTGGVQDYGGNARGMLGGNYGANRAEAELVAQYGGAGGRSVAADPRISAGGGAGYGSNQQASVYGGMSGGRGPGGGQMYGGHSAPAIGYGGVQLPPGRDYSAGRGTGGGGFPVQREGSYGGGRSERPSIGSSRNDDRRDPRPPFRSGGGDRRYEDVNRRNSRDNMPRDSISRDSNSRDRGRSTNRMQVSGGRGPPGGGGLYDREDRERGRDRDRDRRDDDRKRDRSPGLRASYDRKMSPAGDRDDRSRKESPRRDTSYKHASPSKEKRREYVCKIEPYSLVDLERDYSSVSKRYSKLYVVPDFSKVVACWVNRDVELPINKPISFEHDAVDIEDEGESNKEAPPNIFDKAIPSSASAITPSIPTSSKPALQTTVWNAKVKTGQKNEVCLDSYWTLVMLMSGLNYEAYAEFLSDKSTDDKPAHVHNLLKFVALRKDRSAIMAAGGRWDEELDGGDPTNGDSALIKAAIRCTRDSTQLDLSGCKSWSRIVEVHYERLGEDGLPSHKEITVMFLPTISDCVPSIEAWQAQWKARQQAKIESESSAKKIKDASEKKMPKEGNSNGVKSGKEALGVTEDVSISEGKTDNGDKSDEIQAKAENEPAKVVSEETKEVLIAPEEIPVPGLVLTTRRSKSSKMRSMTISLDGLLDYDEEDREECTFELSLFAEALQELLQHKMGSRILSNLEAIREGCVDRRKEEKKRKVENEKEVEVEGSSSQRKRSKFSDKPDVVEVKAEVDVNFNPDVKMDVEPLKVTEKVEENGTGGLEMENIEVKVESDAVDPQAATLVSAESVVKTLELNGTDDVQEVLKDAEMAQSAETTERLVEDEKLEERKVEKKVVVDQELLLAYRYFDKNRVGYLKSDDLRRLLHSLGKFLSHRNVKDIVACAVTESSKSSRDDRVVYRTFTEKEVEVDVESV</sequence>
<feature type="compositionally biased region" description="Polar residues" evidence="2">
    <location>
        <begin position="175"/>
        <end position="195"/>
    </location>
</feature>
<dbReference type="GO" id="GO:0005634">
    <property type="term" value="C:nucleus"/>
    <property type="evidence" value="ECO:0000318"/>
    <property type="project" value="GO_Central"/>
</dbReference>
<protein>
    <recommendedName>
        <fullName evidence="3">EF-hand domain-containing protein</fullName>
    </recommendedName>
</protein>
<dbReference type="FunFam" id="1.10.238.10:FF:000157">
    <property type="entry name" value="ATP/GTP-binding protein family"/>
    <property type="match status" value="1"/>
</dbReference>
<reference evidence="4 5" key="2">
    <citation type="journal article" date="2018" name="Plant J.">
        <title>The Physcomitrella patens chromosome-scale assembly reveals moss genome structure and evolution.</title>
        <authorList>
            <person name="Lang D."/>
            <person name="Ullrich K.K."/>
            <person name="Murat F."/>
            <person name="Fuchs J."/>
            <person name="Jenkins J."/>
            <person name="Haas F.B."/>
            <person name="Piednoel M."/>
            <person name="Gundlach H."/>
            <person name="Van Bel M."/>
            <person name="Meyberg R."/>
            <person name="Vives C."/>
            <person name="Morata J."/>
            <person name="Symeonidi A."/>
            <person name="Hiss M."/>
            <person name="Muchero W."/>
            <person name="Kamisugi Y."/>
            <person name="Saleh O."/>
            <person name="Blanc G."/>
            <person name="Decker E.L."/>
            <person name="van Gessel N."/>
            <person name="Grimwood J."/>
            <person name="Hayes R.D."/>
            <person name="Graham S.W."/>
            <person name="Gunter L.E."/>
            <person name="McDaniel S.F."/>
            <person name="Hoernstein S.N.W."/>
            <person name="Larsson A."/>
            <person name="Li F.W."/>
            <person name="Perroud P.F."/>
            <person name="Phillips J."/>
            <person name="Ranjan P."/>
            <person name="Rokshar D.S."/>
            <person name="Rothfels C.J."/>
            <person name="Schneider L."/>
            <person name="Shu S."/>
            <person name="Stevenson D.W."/>
            <person name="Thummler F."/>
            <person name="Tillich M."/>
            <person name="Villarreal Aguilar J.C."/>
            <person name="Widiez T."/>
            <person name="Wong G.K."/>
            <person name="Wymore A."/>
            <person name="Zhang Y."/>
            <person name="Zimmer A.D."/>
            <person name="Quatrano R.S."/>
            <person name="Mayer K.F.X."/>
            <person name="Goodstein D."/>
            <person name="Casacuberta J.M."/>
            <person name="Vandepoele K."/>
            <person name="Reski R."/>
            <person name="Cuming A.C."/>
            <person name="Tuskan G.A."/>
            <person name="Maumus F."/>
            <person name="Salse J."/>
            <person name="Schmutz J."/>
            <person name="Rensing S.A."/>
        </authorList>
    </citation>
    <scope>NUCLEOTIDE SEQUENCE [LARGE SCALE GENOMIC DNA]</scope>
    <source>
        <strain evidence="4 5">cv. Gransden 2004</strain>
    </source>
</reference>
<feature type="region of interest" description="Disordered" evidence="2">
    <location>
        <begin position="929"/>
        <end position="1000"/>
    </location>
</feature>
<dbReference type="InterPro" id="IPR045353">
    <property type="entry name" value="LAIKA"/>
</dbReference>
<dbReference type="InParanoid" id="A0A7I4F1A9"/>
<feature type="domain" description="EF-hand" evidence="3">
    <location>
        <begin position="1231"/>
        <end position="1266"/>
    </location>
</feature>
<feature type="compositionally biased region" description="Basic and acidic residues" evidence="2">
    <location>
        <begin position="974"/>
        <end position="1000"/>
    </location>
</feature>
<dbReference type="FunCoup" id="A0A7I4F1A9">
    <property type="interactions" value="3619"/>
</dbReference>
<feature type="compositionally biased region" description="Basic and acidic residues" evidence="2">
    <location>
        <begin position="929"/>
        <end position="949"/>
    </location>
</feature>
<dbReference type="GO" id="GO:0005509">
    <property type="term" value="F:calcium ion binding"/>
    <property type="evidence" value="ECO:0007669"/>
    <property type="project" value="InterPro"/>
</dbReference>
<dbReference type="SUPFAM" id="SSF47473">
    <property type="entry name" value="EF-hand"/>
    <property type="match status" value="1"/>
</dbReference>
<feature type="compositionally biased region" description="Basic and acidic residues" evidence="2">
    <location>
        <begin position="1087"/>
        <end position="1102"/>
    </location>
</feature>
<dbReference type="SMART" id="SM01122">
    <property type="entry name" value="DBC1"/>
    <property type="match status" value="1"/>
</dbReference>
<gene>
    <name evidence="4" type="primary">LOC112289683</name>
</gene>
<dbReference type="Proteomes" id="UP000006727">
    <property type="component" value="Chromosome 12"/>
</dbReference>
<evidence type="ECO:0000259" key="3">
    <source>
        <dbReference type="PROSITE" id="PS50222"/>
    </source>
</evidence>
<dbReference type="Pfam" id="PF19256">
    <property type="entry name" value="LAIKA"/>
    <property type="match status" value="1"/>
</dbReference>
<dbReference type="Gramene" id="Pp3c12_12730V3.5">
    <property type="protein sequence ID" value="Pp3c12_12730V3.5"/>
    <property type="gene ID" value="Pp3c12_12730"/>
</dbReference>
<feature type="compositionally biased region" description="Gly residues" evidence="2">
    <location>
        <begin position="584"/>
        <end position="594"/>
    </location>
</feature>
<feature type="compositionally biased region" description="Basic and acidic residues" evidence="2">
    <location>
        <begin position="527"/>
        <end position="575"/>
    </location>
</feature>
<dbReference type="PANTHER" id="PTHR14304">
    <property type="entry name" value="CELL DIVISION CYCLE AND APOPTOSIS REGULATOR PROTEIN"/>
    <property type="match status" value="1"/>
</dbReference>
<dbReference type="PROSITE" id="PS50222">
    <property type="entry name" value="EF_HAND_2"/>
    <property type="match status" value="1"/>
</dbReference>
<keyword evidence="1" id="KW-0175">Coiled coil</keyword>
<feature type="region of interest" description="Disordered" evidence="2">
    <location>
        <begin position="484"/>
        <end position="662"/>
    </location>
</feature>
<dbReference type="GO" id="GO:0006355">
    <property type="term" value="P:regulation of DNA-templated transcription"/>
    <property type="evidence" value="ECO:0000318"/>
    <property type="project" value="GO_Central"/>
</dbReference>
<dbReference type="PANTHER" id="PTHR14304:SF11">
    <property type="entry name" value="SAP DOMAIN-CONTAINING PROTEIN"/>
    <property type="match status" value="1"/>
</dbReference>
<dbReference type="Pfam" id="PF14443">
    <property type="entry name" value="DBC1"/>
    <property type="match status" value="1"/>
</dbReference>
<feature type="region of interest" description="Disordered" evidence="2">
    <location>
        <begin position="1087"/>
        <end position="1118"/>
    </location>
</feature>
<reference evidence="4" key="3">
    <citation type="submission" date="2020-12" db="UniProtKB">
        <authorList>
            <consortium name="EnsemblPlants"/>
        </authorList>
    </citation>
    <scope>IDENTIFICATION</scope>
</reference>
<evidence type="ECO:0000313" key="4">
    <source>
        <dbReference type="EnsemblPlants" id="Pp3c12_12730V3.5"/>
    </source>
</evidence>
<dbReference type="InterPro" id="IPR025954">
    <property type="entry name" value="DBC1/CARP1_inactive_NUDIX"/>
</dbReference>
<feature type="compositionally biased region" description="Basic and acidic residues" evidence="2">
    <location>
        <begin position="595"/>
        <end position="662"/>
    </location>
</feature>
<proteinExistence type="predicted"/>
<organism evidence="4 5">
    <name type="scientific">Physcomitrium patens</name>
    <name type="common">Spreading-leaved earth moss</name>
    <name type="synonym">Physcomitrella patens</name>
    <dbReference type="NCBI Taxonomy" id="3218"/>
    <lineage>
        <taxon>Eukaryota</taxon>
        <taxon>Viridiplantae</taxon>
        <taxon>Streptophyta</taxon>
        <taxon>Embryophyta</taxon>
        <taxon>Bryophyta</taxon>
        <taxon>Bryophytina</taxon>
        <taxon>Bryopsida</taxon>
        <taxon>Funariidae</taxon>
        <taxon>Funariales</taxon>
        <taxon>Funariaceae</taxon>
        <taxon>Physcomitrium</taxon>
    </lineage>
</organism>
<evidence type="ECO:0000256" key="2">
    <source>
        <dbReference type="SAM" id="MobiDB-lite"/>
    </source>
</evidence>